<evidence type="ECO:0000313" key="3">
    <source>
        <dbReference type="Proteomes" id="UP001492380"/>
    </source>
</evidence>
<sequence length="414" mass="43870">MTCNITDTPQLDFEPLPLYQRDPETSSIISSAPSYRSDAPTYHSRCSTLVDTNAAPPQYIISTSLLDISAPPRLREPTNATTNDINPSSTRNRNVATTGGSPDPTVPRSQGLPAPRNFAPGFESRSAHYVEPNTTTSSSSSIHWSSINSHTRQLQNVARRRASRAVGMQNAQRTVALFEQTTGNNNNNNNNLFFGGDAAATTMGRTPSPSAMSRRNTASAEALRPISPATATAPTAVSSSPPPPARLPPSLSPPVDDVPLTSSSSPPPLAPSSSPPIPLEDPSLVGEAAARRARQQRLYREACRRHEHAERMQAEGRAWDFIFAQMSDWEDRERSWGHFRHEVDARGFGLGGGGTAFGGRLLGSGSAGAVRFMTGGGGLGMMGGGGGGGGGGRGHGRRFSVGNWLGGRSRTRGC</sequence>
<feature type="compositionally biased region" description="Polar residues" evidence="1">
    <location>
        <begin position="203"/>
        <end position="219"/>
    </location>
</feature>
<gene>
    <name evidence="2" type="ORF">HDK90DRAFT_498794</name>
</gene>
<feature type="region of interest" description="Disordered" evidence="1">
    <location>
        <begin position="71"/>
        <end position="122"/>
    </location>
</feature>
<dbReference type="EMBL" id="JBBWRZ010000013">
    <property type="protein sequence ID" value="KAK8223723.1"/>
    <property type="molecule type" value="Genomic_DNA"/>
</dbReference>
<feature type="compositionally biased region" description="Polar residues" evidence="1">
    <location>
        <begin position="78"/>
        <end position="100"/>
    </location>
</feature>
<feature type="compositionally biased region" description="Pro residues" evidence="1">
    <location>
        <begin position="265"/>
        <end position="279"/>
    </location>
</feature>
<accession>A0ABR1Y9U2</accession>
<keyword evidence="3" id="KW-1185">Reference proteome</keyword>
<reference evidence="2 3" key="1">
    <citation type="submission" date="2024-04" db="EMBL/GenBank/DDBJ databases">
        <title>Phyllosticta paracitricarpa is synonymous to the EU quarantine fungus P. citricarpa based on phylogenomic analyses.</title>
        <authorList>
            <consortium name="Lawrence Berkeley National Laboratory"/>
            <person name="Van Ingen-Buijs V.A."/>
            <person name="Van Westerhoven A.C."/>
            <person name="Haridas S."/>
            <person name="Skiadas P."/>
            <person name="Martin F."/>
            <person name="Groenewald J.Z."/>
            <person name="Crous P.W."/>
            <person name="Seidl M.F."/>
        </authorList>
    </citation>
    <scope>NUCLEOTIDE SEQUENCE [LARGE SCALE GENOMIC DNA]</scope>
    <source>
        <strain evidence="2 3">CBS 123374</strain>
    </source>
</reference>
<evidence type="ECO:0000256" key="1">
    <source>
        <dbReference type="SAM" id="MobiDB-lite"/>
    </source>
</evidence>
<proteinExistence type="predicted"/>
<name>A0ABR1Y9U2_9PEZI</name>
<feature type="compositionally biased region" description="Low complexity" evidence="1">
    <location>
        <begin position="253"/>
        <end position="264"/>
    </location>
</feature>
<comment type="caution">
    <text evidence="2">The sequence shown here is derived from an EMBL/GenBank/DDBJ whole genome shotgun (WGS) entry which is preliminary data.</text>
</comment>
<feature type="compositionally biased region" description="Low complexity" evidence="1">
    <location>
        <begin position="224"/>
        <end position="239"/>
    </location>
</feature>
<evidence type="ECO:0000313" key="2">
    <source>
        <dbReference type="EMBL" id="KAK8223723.1"/>
    </source>
</evidence>
<feature type="region of interest" description="Disordered" evidence="1">
    <location>
        <begin position="181"/>
        <end position="282"/>
    </location>
</feature>
<protein>
    <submittedName>
        <fullName evidence="2">Uncharacterized protein</fullName>
    </submittedName>
</protein>
<feature type="compositionally biased region" description="Pro residues" evidence="1">
    <location>
        <begin position="240"/>
        <end position="252"/>
    </location>
</feature>
<dbReference type="Proteomes" id="UP001492380">
    <property type="component" value="Unassembled WGS sequence"/>
</dbReference>
<organism evidence="2 3">
    <name type="scientific">Phyllosticta capitalensis</name>
    <dbReference type="NCBI Taxonomy" id="121624"/>
    <lineage>
        <taxon>Eukaryota</taxon>
        <taxon>Fungi</taxon>
        <taxon>Dikarya</taxon>
        <taxon>Ascomycota</taxon>
        <taxon>Pezizomycotina</taxon>
        <taxon>Dothideomycetes</taxon>
        <taxon>Dothideomycetes incertae sedis</taxon>
        <taxon>Botryosphaeriales</taxon>
        <taxon>Phyllostictaceae</taxon>
        <taxon>Phyllosticta</taxon>
    </lineage>
</organism>